<name>A0ABS7Y7U8_9BURK</name>
<dbReference type="RefSeq" id="WP_225238129.1">
    <property type="nucleotide sequence ID" value="NZ_JAHYBX010000002.1"/>
</dbReference>
<keyword evidence="3" id="KW-1185">Reference proteome</keyword>
<dbReference type="EMBL" id="JAHYBX010000002">
    <property type="protein sequence ID" value="MCA1855750.1"/>
    <property type="molecule type" value="Genomic_DNA"/>
</dbReference>
<reference evidence="2 3" key="1">
    <citation type="submission" date="2021-07" db="EMBL/GenBank/DDBJ databases">
        <title>Characterization of Violacein-producing bacteria and related species.</title>
        <authorList>
            <person name="Wilson H.S."/>
            <person name="De Leon M.E."/>
        </authorList>
    </citation>
    <scope>NUCLEOTIDE SEQUENCE [LARGE SCALE GENOMIC DNA]</scope>
    <source>
        <strain evidence="2 3">HSC-2F05</strain>
    </source>
</reference>
<gene>
    <name evidence="2" type="ORF">LE190_07405</name>
</gene>
<protein>
    <submittedName>
        <fullName evidence="2">DUF1003 domain-containing protein</fullName>
    </submittedName>
</protein>
<proteinExistence type="predicted"/>
<evidence type="ECO:0000256" key="1">
    <source>
        <dbReference type="SAM" id="Phobius"/>
    </source>
</evidence>
<evidence type="ECO:0000313" key="3">
    <source>
        <dbReference type="Proteomes" id="UP001198602"/>
    </source>
</evidence>
<accession>A0ABS7Y7U8</accession>
<keyword evidence="1" id="KW-1133">Transmembrane helix</keyword>
<sequence>MDTPDDRRDAVPSAFQEHLGTVADFYARHNEDLTPAQRLIEKLSLFLGSPAYVVGNLVFVVLWIIWNLAAPELGFDQWDEPPFFWLQGMISLNAFVISTTVLIRQNRMSTLASQHSHLDLQVNLLAEEKNSKIIRMLEELRRDLPNVRDKVDPEAEELSTPTDTEAVLSIIEASAEQLNCERKSLDCA</sequence>
<feature type="transmembrane region" description="Helical" evidence="1">
    <location>
        <begin position="85"/>
        <end position="103"/>
    </location>
</feature>
<feature type="transmembrane region" description="Helical" evidence="1">
    <location>
        <begin position="43"/>
        <end position="65"/>
    </location>
</feature>
<comment type="caution">
    <text evidence="2">The sequence shown here is derived from an EMBL/GenBank/DDBJ whole genome shotgun (WGS) entry which is preliminary data.</text>
</comment>
<dbReference type="InterPro" id="IPR010406">
    <property type="entry name" value="DUF1003"/>
</dbReference>
<organism evidence="2 3">
    <name type="scientific">Massilia hydrophila</name>
    <dbReference type="NCBI Taxonomy" id="3044279"/>
    <lineage>
        <taxon>Bacteria</taxon>
        <taxon>Pseudomonadati</taxon>
        <taxon>Pseudomonadota</taxon>
        <taxon>Betaproteobacteria</taxon>
        <taxon>Burkholderiales</taxon>
        <taxon>Oxalobacteraceae</taxon>
        <taxon>Telluria group</taxon>
        <taxon>Massilia</taxon>
    </lineage>
</organism>
<dbReference type="Proteomes" id="UP001198602">
    <property type="component" value="Unassembled WGS sequence"/>
</dbReference>
<dbReference type="Pfam" id="PF06210">
    <property type="entry name" value="DUF1003"/>
    <property type="match status" value="1"/>
</dbReference>
<evidence type="ECO:0000313" key="2">
    <source>
        <dbReference type="EMBL" id="MCA1855750.1"/>
    </source>
</evidence>
<keyword evidence="1" id="KW-0812">Transmembrane</keyword>
<keyword evidence="1" id="KW-0472">Membrane</keyword>